<dbReference type="EMBL" id="BMIP01000015">
    <property type="protein sequence ID" value="GGD84067.1"/>
    <property type="molecule type" value="Genomic_DNA"/>
</dbReference>
<keyword evidence="3" id="KW-1185">Reference proteome</keyword>
<dbReference type="AlphaFoldDB" id="A0A916ZBN4"/>
<sequence>MSGGATRVGATAILALMIAGCATLGGNVKGDFSCRAPEGSCAPTSMIDDTATRVSQAERSGHASAGAHRAGDRGLRIVVAGYRDGTGHIHEARVVHVVLPDRAAERWRAPRSTGDVLRALARPAEAEVAPPAAAEAIPFQLSNPSPQQPPDVLVIPSQDLTELPGAKAPDPGAPGRPPSPGQVPHPVLPEGEPK</sequence>
<proteinExistence type="predicted"/>
<reference evidence="2" key="2">
    <citation type="submission" date="2020-09" db="EMBL/GenBank/DDBJ databases">
        <authorList>
            <person name="Sun Q."/>
            <person name="Zhou Y."/>
        </authorList>
    </citation>
    <scope>NUCLEOTIDE SEQUENCE</scope>
    <source>
        <strain evidence="2">CGMCC 1.15360</strain>
    </source>
</reference>
<gene>
    <name evidence="2" type="ORF">GCM10010990_37720</name>
</gene>
<name>A0A916ZBN4_9SPHN</name>
<evidence type="ECO:0000256" key="1">
    <source>
        <dbReference type="SAM" id="MobiDB-lite"/>
    </source>
</evidence>
<dbReference type="PROSITE" id="PS51257">
    <property type="entry name" value="PROKAR_LIPOPROTEIN"/>
    <property type="match status" value="1"/>
</dbReference>
<feature type="compositionally biased region" description="Pro residues" evidence="1">
    <location>
        <begin position="171"/>
        <end position="187"/>
    </location>
</feature>
<evidence type="ECO:0000313" key="2">
    <source>
        <dbReference type="EMBL" id="GGD84067.1"/>
    </source>
</evidence>
<comment type="caution">
    <text evidence="2">The sequence shown here is derived from an EMBL/GenBank/DDBJ whole genome shotgun (WGS) entry which is preliminary data.</text>
</comment>
<organism evidence="2 3">
    <name type="scientific">Croceicoccus mobilis</name>
    <dbReference type="NCBI Taxonomy" id="1703339"/>
    <lineage>
        <taxon>Bacteria</taxon>
        <taxon>Pseudomonadati</taxon>
        <taxon>Pseudomonadota</taxon>
        <taxon>Alphaproteobacteria</taxon>
        <taxon>Sphingomonadales</taxon>
        <taxon>Erythrobacteraceae</taxon>
        <taxon>Croceicoccus</taxon>
    </lineage>
</organism>
<feature type="region of interest" description="Disordered" evidence="1">
    <location>
        <begin position="140"/>
        <end position="194"/>
    </location>
</feature>
<dbReference type="Proteomes" id="UP000612349">
    <property type="component" value="Unassembled WGS sequence"/>
</dbReference>
<dbReference type="RefSeq" id="WP_228275084.1">
    <property type="nucleotide sequence ID" value="NZ_BMIP01000015.1"/>
</dbReference>
<reference evidence="2" key="1">
    <citation type="journal article" date="2014" name="Int. J. Syst. Evol. Microbiol.">
        <title>Complete genome sequence of Corynebacterium casei LMG S-19264T (=DSM 44701T), isolated from a smear-ripened cheese.</title>
        <authorList>
            <consortium name="US DOE Joint Genome Institute (JGI-PGF)"/>
            <person name="Walter F."/>
            <person name="Albersmeier A."/>
            <person name="Kalinowski J."/>
            <person name="Ruckert C."/>
        </authorList>
    </citation>
    <scope>NUCLEOTIDE SEQUENCE</scope>
    <source>
        <strain evidence="2">CGMCC 1.15360</strain>
    </source>
</reference>
<accession>A0A916ZBN4</accession>
<evidence type="ECO:0008006" key="4">
    <source>
        <dbReference type="Google" id="ProtNLM"/>
    </source>
</evidence>
<protein>
    <recommendedName>
        <fullName evidence="4">Conjugal transfer protein TraV</fullName>
    </recommendedName>
</protein>
<evidence type="ECO:0000313" key="3">
    <source>
        <dbReference type="Proteomes" id="UP000612349"/>
    </source>
</evidence>